<dbReference type="GO" id="GO:0016887">
    <property type="term" value="F:ATP hydrolysis activity"/>
    <property type="evidence" value="ECO:0007669"/>
    <property type="project" value="InterPro"/>
</dbReference>
<proteinExistence type="predicted"/>
<name>A0A6M4IU83_9BACT</name>
<gene>
    <name evidence="4" type="ORF">HKW67_13305</name>
</gene>
<dbReference type="InterPro" id="IPR003593">
    <property type="entry name" value="AAA+_ATPase"/>
</dbReference>
<dbReference type="InterPro" id="IPR017871">
    <property type="entry name" value="ABC_transporter-like_CS"/>
</dbReference>
<dbReference type="KEGG" id="ggr:HKW67_13305"/>
<evidence type="ECO:0000259" key="3">
    <source>
        <dbReference type="PROSITE" id="PS50893"/>
    </source>
</evidence>
<keyword evidence="2 4" id="KW-0067">ATP-binding</keyword>
<evidence type="ECO:0000313" key="5">
    <source>
        <dbReference type="Proteomes" id="UP000500938"/>
    </source>
</evidence>
<dbReference type="Pfam" id="PF00005">
    <property type="entry name" value="ABC_tran"/>
    <property type="match status" value="1"/>
</dbReference>
<sequence length="258" mass="28046">MNAVSSAVVRTRALRKAYGDLVAVAGLDLEIARGEVFGLLGPNGSGKTTTIRMLCGLVVPTSGTAEVAGLDVETNTEGVRRRIGYMSQRYGLYDELTVAENLRFYSSVYGLVGHDREQRLADHVESLGLGSRLQQRAGTLSGGWKQRLALACATAHHPDLVFLDEPTAGVDPAARRTFWETIYQLAREGTTILVTTHYMDEAERCQRLAFLSRGHLIGLGTPAEVVKQFNAETIEDVFVMLQQRDEADAAMAATGTKS</sequence>
<dbReference type="InterPro" id="IPR027417">
    <property type="entry name" value="P-loop_NTPase"/>
</dbReference>
<keyword evidence="1" id="KW-0547">Nucleotide-binding</keyword>
<keyword evidence="5" id="KW-1185">Reference proteome</keyword>
<dbReference type="EMBL" id="CP053085">
    <property type="protein sequence ID" value="QJR38230.1"/>
    <property type="molecule type" value="Genomic_DNA"/>
</dbReference>
<evidence type="ECO:0000313" key="4">
    <source>
        <dbReference type="EMBL" id="QJR38230.1"/>
    </source>
</evidence>
<dbReference type="CDD" id="cd03230">
    <property type="entry name" value="ABC_DR_subfamily_A"/>
    <property type="match status" value="1"/>
</dbReference>
<dbReference type="SMART" id="SM00382">
    <property type="entry name" value="AAA"/>
    <property type="match status" value="1"/>
</dbReference>
<dbReference type="GO" id="GO:0005524">
    <property type="term" value="F:ATP binding"/>
    <property type="evidence" value="ECO:0007669"/>
    <property type="project" value="UniProtKB-KW"/>
</dbReference>
<dbReference type="PANTHER" id="PTHR43038">
    <property type="entry name" value="ATP-BINDING CASSETTE, SUB-FAMILY H, MEMBER 1"/>
    <property type="match status" value="1"/>
</dbReference>
<feature type="domain" description="ABC transporter" evidence="3">
    <location>
        <begin position="9"/>
        <end position="238"/>
    </location>
</feature>
<dbReference type="Gene3D" id="3.40.50.300">
    <property type="entry name" value="P-loop containing nucleotide triphosphate hydrolases"/>
    <property type="match status" value="1"/>
</dbReference>
<dbReference type="InterPro" id="IPR003439">
    <property type="entry name" value="ABC_transporter-like_ATP-bd"/>
</dbReference>
<organism evidence="4 5">
    <name type="scientific">Gemmatimonas groenlandica</name>
    <dbReference type="NCBI Taxonomy" id="2732249"/>
    <lineage>
        <taxon>Bacteria</taxon>
        <taxon>Pseudomonadati</taxon>
        <taxon>Gemmatimonadota</taxon>
        <taxon>Gemmatimonadia</taxon>
        <taxon>Gemmatimonadales</taxon>
        <taxon>Gemmatimonadaceae</taxon>
        <taxon>Gemmatimonas</taxon>
    </lineage>
</organism>
<dbReference type="PANTHER" id="PTHR43038:SF3">
    <property type="entry name" value="ABC TRANSPORTER G FAMILY MEMBER 20 ISOFORM X1"/>
    <property type="match status" value="1"/>
</dbReference>
<dbReference type="PROSITE" id="PS00211">
    <property type="entry name" value="ABC_TRANSPORTER_1"/>
    <property type="match status" value="1"/>
</dbReference>
<dbReference type="SUPFAM" id="SSF52540">
    <property type="entry name" value="P-loop containing nucleoside triphosphate hydrolases"/>
    <property type="match status" value="1"/>
</dbReference>
<accession>A0A6M4IU83</accession>
<evidence type="ECO:0000256" key="1">
    <source>
        <dbReference type="ARBA" id="ARBA00022741"/>
    </source>
</evidence>
<evidence type="ECO:0000256" key="2">
    <source>
        <dbReference type="ARBA" id="ARBA00022840"/>
    </source>
</evidence>
<protein>
    <submittedName>
        <fullName evidence="4">ABC transporter ATP-binding protein</fullName>
    </submittedName>
</protein>
<dbReference type="PROSITE" id="PS50893">
    <property type="entry name" value="ABC_TRANSPORTER_2"/>
    <property type="match status" value="1"/>
</dbReference>
<dbReference type="Proteomes" id="UP000500938">
    <property type="component" value="Chromosome"/>
</dbReference>
<dbReference type="AlphaFoldDB" id="A0A6M4IU83"/>
<reference evidence="4 5" key="1">
    <citation type="submission" date="2020-05" db="EMBL/GenBank/DDBJ databases">
        <title>Complete genome sequence of Gemmatimonas greenlandica TET16.</title>
        <authorList>
            <person name="Zeng Y."/>
        </authorList>
    </citation>
    <scope>NUCLEOTIDE SEQUENCE [LARGE SCALE GENOMIC DNA]</scope>
    <source>
        <strain evidence="4 5">TET16</strain>
    </source>
</reference>